<evidence type="ECO:0000256" key="1">
    <source>
        <dbReference type="ARBA" id="ARBA00023015"/>
    </source>
</evidence>
<dbReference type="InterPro" id="IPR009057">
    <property type="entry name" value="Homeodomain-like_sf"/>
</dbReference>
<dbReference type="PANTHER" id="PTHR30055">
    <property type="entry name" value="HTH-TYPE TRANSCRIPTIONAL REGULATOR RUTR"/>
    <property type="match status" value="1"/>
</dbReference>
<dbReference type="SUPFAM" id="SSF46689">
    <property type="entry name" value="Homeodomain-like"/>
    <property type="match status" value="1"/>
</dbReference>
<dbReference type="InterPro" id="IPR041478">
    <property type="entry name" value="TetR_C_27"/>
</dbReference>
<evidence type="ECO:0000313" key="7">
    <source>
        <dbReference type="Proteomes" id="UP000318578"/>
    </source>
</evidence>
<dbReference type="PRINTS" id="PR00455">
    <property type="entry name" value="HTHTETR"/>
</dbReference>
<dbReference type="Gene3D" id="1.10.357.10">
    <property type="entry name" value="Tetracycline Repressor, domain 2"/>
    <property type="match status" value="1"/>
</dbReference>
<dbReference type="InterPro" id="IPR036271">
    <property type="entry name" value="Tet_transcr_reg_TetR-rel_C_sf"/>
</dbReference>
<dbReference type="Pfam" id="PF17935">
    <property type="entry name" value="TetR_C_27"/>
    <property type="match status" value="1"/>
</dbReference>
<keyword evidence="2 4" id="KW-0238">DNA-binding</keyword>
<evidence type="ECO:0000313" key="6">
    <source>
        <dbReference type="EMBL" id="TVT21463.1"/>
    </source>
</evidence>
<dbReference type="GO" id="GO:0000976">
    <property type="term" value="F:transcription cis-regulatory region binding"/>
    <property type="evidence" value="ECO:0007669"/>
    <property type="project" value="TreeGrafter"/>
</dbReference>
<sequence>MPVDVPEESRIIDAAYRCLAQSDGEGVSMTDILGAAGLSTRAFYRHFESKDALLLAMFRRDSDRLHAELDAAARSAASPAEALRTWIEGYLRLTAQPRRRQRVLMLSSAELLGASGYAEARAQSMRQLQEHIAGILRQGQADGSFPWTDPEADARAVRAILTEAFSERMSRSARTTAADAAEQVTDFAFRALGAGKRG</sequence>
<keyword evidence="3" id="KW-0804">Transcription</keyword>
<comment type="caution">
    <text evidence="6">The sequence shown here is derived from an EMBL/GenBank/DDBJ whole genome shotgun (WGS) entry which is preliminary data.</text>
</comment>
<evidence type="ECO:0000259" key="5">
    <source>
        <dbReference type="PROSITE" id="PS50977"/>
    </source>
</evidence>
<name>A0A558AB35_9PSEU</name>
<dbReference type="GO" id="GO:0003700">
    <property type="term" value="F:DNA-binding transcription factor activity"/>
    <property type="evidence" value="ECO:0007669"/>
    <property type="project" value="TreeGrafter"/>
</dbReference>
<dbReference type="InterPro" id="IPR050109">
    <property type="entry name" value="HTH-type_TetR-like_transc_reg"/>
</dbReference>
<dbReference type="Gene3D" id="1.10.10.60">
    <property type="entry name" value="Homeodomain-like"/>
    <property type="match status" value="1"/>
</dbReference>
<keyword evidence="7" id="KW-1185">Reference proteome</keyword>
<proteinExistence type="predicted"/>
<evidence type="ECO:0000256" key="3">
    <source>
        <dbReference type="ARBA" id="ARBA00023163"/>
    </source>
</evidence>
<dbReference type="OrthoDB" id="3469831at2"/>
<dbReference type="Proteomes" id="UP000318578">
    <property type="component" value="Unassembled WGS sequence"/>
</dbReference>
<accession>A0A558AB35</accession>
<evidence type="ECO:0000256" key="2">
    <source>
        <dbReference type="ARBA" id="ARBA00023125"/>
    </source>
</evidence>
<dbReference type="RefSeq" id="WP_144639439.1">
    <property type="nucleotide sequence ID" value="NZ_BNAX01000008.1"/>
</dbReference>
<dbReference type="SUPFAM" id="SSF48498">
    <property type="entry name" value="Tetracyclin repressor-like, C-terminal domain"/>
    <property type="match status" value="1"/>
</dbReference>
<feature type="domain" description="HTH tetR-type" evidence="5">
    <location>
        <begin position="5"/>
        <end position="65"/>
    </location>
</feature>
<dbReference type="PROSITE" id="PS50977">
    <property type="entry name" value="HTH_TETR_2"/>
    <property type="match status" value="1"/>
</dbReference>
<feature type="DNA-binding region" description="H-T-H motif" evidence="4">
    <location>
        <begin position="28"/>
        <end position="47"/>
    </location>
</feature>
<organism evidence="6 7">
    <name type="scientific">Amycolatopsis acidiphila</name>
    <dbReference type="NCBI Taxonomy" id="715473"/>
    <lineage>
        <taxon>Bacteria</taxon>
        <taxon>Bacillati</taxon>
        <taxon>Actinomycetota</taxon>
        <taxon>Actinomycetes</taxon>
        <taxon>Pseudonocardiales</taxon>
        <taxon>Pseudonocardiaceae</taxon>
        <taxon>Amycolatopsis</taxon>
    </lineage>
</organism>
<dbReference type="InterPro" id="IPR001647">
    <property type="entry name" value="HTH_TetR"/>
</dbReference>
<reference evidence="6 7" key="1">
    <citation type="submission" date="2019-07" db="EMBL/GenBank/DDBJ databases">
        <title>New species of Amycolatopsis and Streptomyces.</title>
        <authorList>
            <person name="Duangmal K."/>
            <person name="Teo W.F.A."/>
            <person name="Lipun K."/>
        </authorList>
    </citation>
    <scope>NUCLEOTIDE SEQUENCE [LARGE SCALE GENOMIC DNA]</scope>
    <source>
        <strain evidence="6 7">JCM 30562</strain>
    </source>
</reference>
<dbReference type="EMBL" id="VJZA01000026">
    <property type="protein sequence ID" value="TVT21463.1"/>
    <property type="molecule type" value="Genomic_DNA"/>
</dbReference>
<gene>
    <name evidence="6" type="ORF">FNH06_16920</name>
</gene>
<dbReference type="Pfam" id="PF00440">
    <property type="entry name" value="TetR_N"/>
    <property type="match status" value="1"/>
</dbReference>
<protein>
    <submittedName>
        <fullName evidence="6">TetR/AcrR family transcriptional regulator</fullName>
    </submittedName>
</protein>
<keyword evidence="1" id="KW-0805">Transcription regulation</keyword>
<dbReference type="PANTHER" id="PTHR30055:SF234">
    <property type="entry name" value="HTH-TYPE TRANSCRIPTIONAL REGULATOR BETI"/>
    <property type="match status" value="1"/>
</dbReference>
<dbReference type="AlphaFoldDB" id="A0A558AB35"/>
<evidence type="ECO:0000256" key="4">
    <source>
        <dbReference type="PROSITE-ProRule" id="PRU00335"/>
    </source>
</evidence>